<feature type="chain" id="PRO_5042976103" description="Cyanovirin-N domain-containing protein" evidence="1">
    <location>
        <begin position="24"/>
        <end position="217"/>
    </location>
</feature>
<accession>A0AAN6N709</accession>
<dbReference type="SUPFAM" id="SSF51322">
    <property type="entry name" value="Cyanovirin-N"/>
    <property type="match status" value="1"/>
</dbReference>
<evidence type="ECO:0000256" key="1">
    <source>
        <dbReference type="SAM" id="SignalP"/>
    </source>
</evidence>
<feature type="domain" description="Cyanovirin-N" evidence="2">
    <location>
        <begin position="28"/>
        <end position="146"/>
    </location>
</feature>
<sequence>MIATALVPALSAILALPMGQVNAQQGNFSLSCMHDFQSINYTILEANCSNSDGEWGWSQIDLDLCLINNDGYLTFAPTTNASDPDRYNTSCEACRVMGEGHWYSYYGCGNVGAILDHPTGCLMANGSLRATYIDLDSFLVNENGFLCCGGGGAGYPNECGISIPGPSPNPTGPYTNLSCNPWNTTCPPAPKGGDEKRMLRPVNITEGFHKSNSEVLY</sequence>
<reference evidence="4" key="1">
    <citation type="journal article" date="2023" name="Mol. Phylogenet. Evol.">
        <title>Genome-scale phylogeny and comparative genomics of the fungal order Sordariales.</title>
        <authorList>
            <person name="Hensen N."/>
            <person name="Bonometti L."/>
            <person name="Westerberg I."/>
            <person name="Brannstrom I.O."/>
            <person name="Guillou S."/>
            <person name="Cros-Aarteil S."/>
            <person name="Calhoun S."/>
            <person name="Haridas S."/>
            <person name="Kuo A."/>
            <person name="Mondo S."/>
            <person name="Pangilinan J."/>
            <person name="Riley R."/>
            <person name="LaButti K."/>
            <person name="Andreopoulos B."/>
            <person name="Lipzen A."/>
            <person name="Chen C."/>
            <person name="Yan M."/>
            <person name="Daum C."/>
            <person name="Ng V."/>
            <person name="Clum A."/>
            <person name="Steindorff A."/>
            <person name="Ohm R.A."/>
            <person name="Martin F."/>
            <person name="Silar P."/>
            <person name="Natvig D.O."/>
            <person name="Lalanne C."/>
            <person name="Gautier V."/>
            <person name="Ament-Velasquez S.L."/>
            <person name="Kruys A."/>
            <person name="Hutchinson M.I."/>
            <person name="Powell A.J."/>
            <person name="Barry K."/>
            <person name="Miller A.N."/>
            <person name="Grigoriev I.V."/>
            <person name="Debuchy R."/>
            <person name="Gladieux P."/>
            <person name="Hiltunen Thoren M."/>
            <person name="Johannesson H."/>
        </authorList>
    </citation>
    <scope>NUCLEOTIDE SEQUENCE [LARGE SCALE GENOMIC DNA]</scope>
    <source>
        <strain evidence="4">CBS 340.73</strain>
    </source>
</reference>
<evidence type="ECO:0000313" key="4">
    <source>
        <dbReference type="Proteomes" id="UP001303473"/>
    </source>
</evidence>
<organism evidence="3 4">
    <name type="scientific">Diplogelasinospora grovesii</name>
    <dbReference type="NCBI Taxonomy" id="303347"/>
    <lineage>
        <taxon>Eukaryota</taxon>
        <taxon>Fungi</taxon>
        <taxon>Dikarya</taxon>
        <taxon>Ascomycota</taxon>
        <taxon>Pezizomycotina</taxon>
        <taxon>Sordariomycetes</taxon>
        <taxon>Sordariomycetidae</taxon>
        <taxon>Sordariales</taxon>
        <taxon>Diplogelasinosporaceae</taxon>
        <taxon>Diplogelasinospora</taxon>
    </lineage>
</organism>
<comment type="caution">
    <text evidence="3">The sequence shown here is derived from an EMBL/GenBank/DDBJ whole genome shotgun (WGS) entry which is preliminary data.</text>
</comment>
<name>A0AAN6N709_9PEZI</name>
<dbReference type="Pfam" id="PF08881">
    <property type="entry name" value="CVNH"/>
    <property type="match status" value="1"/>
</dbReference>
<keyword evidence="1" id="KW-0732">Signal</keyword>
<evidence type="ECO:0000259" key="2">
    <source>
        <dbReference type="Pfam" id="PF08881"/>
    </source>
</evidence>
<dbReference type="Proteomes" id="UP001303473">
    <property type="component" value="Unassembled WGS sequence"/>
</dbReference>
<gene>
    <name evidence="3" type="ORF">QBC46DRAFT_409288</name>
</gene>
<dbReference type="InterPro" id="IPR011058">
    <property type="entry name" value="Cyanovirin-N"/>
</dbReference>
<evidence type="ECO:0000313" key="3">
    <source>
        <dbReference type="EMBL" id="KAK3939388.1"/>
    </source>
</evidence>
<dbReference type="AlphaFoldDB" id="A0AAN6N709"/>
<dbReference type="Gene3D" id="2.30.60.10">
    <property type="entry name" value="Cyanovirin-N"/>
    <property type="match status" value="1"/>
</dbReference>
<protein>
    <recommendedName>
        <fullName evidence="2">Cyanovirin-N domain-containing protein</fullName>
    </recommendedName>
</protein>
<feature type="signal peptide" evidence="1">
    <location>
        <begin position="1"/>
        <end position="23"/>
    </location>
</feature>
<proteinExistence type="predicted"/>
<keyword evidence="4" id="KW-1185">Reference proteome</keyword>
<dbReference type="EMBL" id="MU853812">
    <property type="protein sequence ID" value="KAK3939388.1"/>
    <property type="molecule type" value="Genomic_DNA"/>
</dbReference>
<dbReference type="InterPro" id="IPR036673">
    <property type="entry name" value="Cyanovirin-N_sf"/>
</dbReference>